<organism evidence="7 8">
    <name type="scientific">Sinocyclocheilus grahami</name>
    <name type="common">Dianchi golden-line fish</name>
    <name type="synonym">Barbus grahami</name>
    <dbReference type="NCBI Taxonomy" id="75366"/>
    <lineage>
        <taxon>Eukaryota</taxon>
        <taxon>Metazoa</taxon>
        <taxon>Chordata</taxon>
        <taxon>Craniata</taxon>
        <taxon>Vertebrata</taxon>
        <taxon>Euteleostomi</taxon>
        <taxon>Actinopterygii</taxon>
        <taxon>Neopterygii</taxon>
        <taxon>Teleostei</taxon>
        <taxon>Ostariophysi</taxon>
        <taxon>Cypriniformes</taxon>
        <taxon>Cyprinidae</taxon>
        <taxon>Cyprininae</taxon>
        <taxon>Sinocyclocheilus</taxon>
    </lineage>
</organism>
<dbReference type="Ensembl" id="ENSSGRT00000096711.1">
    <property type="protein sequence ID" value="ENSSGRP00000090872.1"/>
    <property type="gene ID" value="ENSSGRG00000045428.1"/>
</dbReference>
<dbReference type="InterPro" id="IPR000195">
    <property type="entry name" value="Rab-GAP-TBC_dom"/>
</dbReference>
<proteinExistence type="predicted"/>
<feature type="region of interest" description="Disordered" evidence="4">
    <location>
        <begin position="906"/>
        <end position="940"/>
    </location>
</feature>
<dbReference type="SMART" id="SM00164">
    <property type="entry name" value="TBC"/>
    <property type="match status" value="1"/>
</dbReference>
<dbReference type="InterPro" id="IPR004182">
    <property type="entry name" value="GRAM"/>
</dbReference>
<dbReference type="PROSITE" id="PS50222">
    <property type="entry name" value="EF_HAND_2"/>
    <property type="match status" value="1"/>
</dbReference>
<dbReference type="AlphaFoldDB" id="A0A672RQ19"/>
<accession>A0A672RQ19</accession>
<keyword evidence="2" id="KW-0677">Repeat</keyword>
<dbReference type="Pfam" id="PF00566">
    <property type="entry name" value="RabGAP-TBC"/>
    <property type="match status" value="1"/>
</dbReference>
<feature type="domain" description="EF-hand" evidence="6">
    <location>
        <begin position="730"/>
        <end position="765"/>
    </location>
</feature>
<evidence type="ECO:0000256" key="1">
    <source>
        <dbReference type="ARBA" id="ARBA00022468"/>
    </source>
</evidence>
<dbReference type="Gene3D" id="1.10.8.270">
    <property type="entry name" value="putative rabgap domain of human tbc1 domain family member 14 like domains"/>
    <property type="match status" value="1"/>
</dbReference>
<dbReference type="FunFam" id="2.30.29.30:FF:000041">
    <property type="entry name" value="TBC1 domain family member 9 isoform X1"/>
    <property type="match status" value="1"/>
</dbReference>
<dbReference type="GO" id="GO:0005096">
    <property type="term" value="F:GTPase activator activity"/>
    <property type="evidence" value="ECO:0007669"/>
    <property type="project" value="UniProtKB-KW"/>
</dbReference>
<comment type="function">
    <text evidence="3">May act as a GTPase-activating protein for Rab family protein(s).</text>
</comment>
<dbReference type="PROSITE" id="PS50086">
    <property type="entry name" value="TBC_RABGAP"/>
    <property type="match status" value="1"/>
</dbReference>
<dbReference type="InterPro" id="IPR035969">
    <property type="entry name" value="Rab-GAP_TBC_sf"/>
</dbReference>
<dbReference type="FunFam" id="1.10.472.80:FF:000016">
    <property type="entry name" value="TBC1 domain family, member 9"/>
    <property type="match status" value="1"/>
</dbReference>
<dbReference type="InterPro" id="IPR036014">
    <property type="entry name" value="TCB1D9/TCB1D9B_PH-GRAM1"/>
</dbReference>
<dbReference type="Gene3D" id="1.10.472.80">
    <property type="entry name" value="Ypt/Rab-GAP domain of gyp1p, domain 3"/>
    <property type="match status" value="1"/>
</dbReference>
<gene>
    <name evidence="7" type="primary">LOC107594295</name>
</gene>
<dbReference type="InterPro" id="IPR036017">
    <property type="entry name" value="TCB1D9/TCB1D9B_PH-GRAM2"/>
</dbReference>
<dbReference type="CDD" id="cd13354">
    <property type="entry name" value="PH-GRAM2_TCB1D9_TCB1D9B"/>
    <property type="match status" value="1"/>
</dbReference>
<evidence type="ECO:0000256" key="3">
    <source>
        <dbReference type="ARBA" id="ARBA00043879"/>
    </source>
</evidence>
<dbReference type="FunFam" id="1.10.8.270:FF:000002">
    <property type="entry name" value="TBC1 domain family member 9B"/>
    <property type="match status" value="1"/>
</dbReference>
<feature type="domain" description="Rab-GAP TBC" evidence="5">
    <location>
        <begin position="359"/>
        <end position="546"/>
    </location>
</feature>
<sequence length="1032" mass="118603">MTQRFLFLAGSSRKEVTENWEWLEQNLLQTLSIFENENDITTFVKGKIQGIIAEYNKSHEIREDDDTDKFKEAIAKFRKLFVMPEEEKLVNYYSCSYWKGKVPRQGWLYLSINHLCFYSYLLGKEAKLVIRWADVIQLEKNATLLLPDMVCVSTRCSEHVFSVFLNINETFKLMEQLANIAMRQLLDNKGFEQDRCLPKLKKKSPKKVSALKRDLDARAKSERYRALFRLPKDEKLDGHTDCTLWTPFNKMHILGQMFVSTNYICFTSKEETICSLIIPIREVTIVEKADSCNVLPSPLSISTKNKMTFLFANLKDRDFLVQRISDFLQQTTSKIYFEREITGSLIHGSLASLLSLLKLKSRHMRGELWLLFSGAINEMATHPGYYEDLVEKSMGKYNLATEEIERDLHRSLPEHPAFQNEMGIAALRRVLTAYAFRNPNIGYCQAMNIVTSVLLLYAKEEEAFWLLVALCERMLPDYYNTRVVGALVDQGVFEELAHVYVPQLYDCMQALGVISTISLSWFLTLFLSVMPFESAVVVVDCFFYEGIKVIFQLALSVLDANIHQLLGCKDDGEAMTILGRYLDSVTNKDSTLPPIPHLHSLLTDNGDPHPEVDIFKLVRISYEKFGSIRADVIEQMRFKQRLRVIQAIEDTTKRNVVRTIVTETPFSIDELEELYALFKAEHLTSCYWGSTSNPMSRHDPSLPYLEQYRIDLEQFKVLFALLFPWACGTHADDLALRVFRLLDHNTDALINFREFISGLSVLCHGDLTEKLKFLYKIHILPVKKMHTPDYRMYLRLWNQETKAKLENMKDLPKLNQSQFIELCKTLYNMFSEDPSEQELYHATATVTSLLLEMGEVGKLFCSPAHKDEDEDDDEEDRIPACRSKRERVRRKPCDGETNSCITGPLEDIKLEDSSPKDTATSSVMLISDDETKDDTSTSSYSVLSAGSHELDDKLQCEDIAEDTVLIRNGGLPHSDWAITFEQFLASVLTEQALVQYFEKPVEIATRITNAKNVRKVGHQHMSVSDYEISLSG</sequence>
<dbReference type="GO" id="GO:0005509">
    <property type="term" value="F:calcium ion binding"/>
    <property type="evidence" value="ECO:0007669"/>
    <property type="project" value="InterPro"/>
</dbReference>
<dbReference type="GO" id="GO:0003008">
    <property type="term" value="P:system process"/>
    <property type="evidence" value="ECO:0007669"/>
    <property type="project" value="UniProtKB-ARBA"/>
</dbReference>
<protein>
    <submittedName>
        <fullName evidence="7">TBC1 domain family member 9</fullName>
    </submittedName>
</protein>
<dbReference type="CDD" id="cd13351">
    <property type="entry name" value="PH-GRAM1_TCB1D9_TCB1D9B"/>
    <property type="match status" value="1"/>
</dbReference>
<evidence type="ECO:0000256" key="4">
    <source>
        <dbReference type="SAM" id="MobiDB-lite"/>
    </source>
</evidence>
<evidence type="ECO:0000313" key="8">
    <source>
        <dbReference type="Proteomes" id="UP000472262"/>
    </source>
</evidence>
<name>A0A672RQ19_SINGR</name>
<keyword evidence="8" id="KW-1185">Reference proteome</keyword>
<dbReference type="SMART" id="SM00568">
    <property type="entry name" value="GRAM"/>
    <property type="match status" value="2"/>
</dbReference>
<dbReference type="FunFam" id="1.10.238.10:FF:000119">
    <property type="entry name" value="TBC1 domain family member 9"/>
    <property type="match status" value="1"/>
</dbReference>
<reference evidence="7" key="2">
    <citation type="submission" date="2025-09" db="UniProtKB">
        <authorList>
            <consortium name="Ensembl"/>
        </authorList>
    </citation>
    <scope>IDENTIFICATION</scope>
</reference>
<dbReference type="SUPFAM" id="SSF47473">
    <property type="entry name" value="EF-hand"/>
    <property type="match status" value="1"/>
</dbReference>
<evidence type="ECO:0000259" key="5">
    <source>
        <dbReference type="PROSITE" id="PS50086"/>
    </source>
</evidence>
<dbReference type="InterPro" id="IPR002048">
    <property type="entry name" value="EF_hand_dom"/>
</dbReference>
<dbReference type="InterPro" id="IPR011993">
    <property type="entry name" value="PH-like_dom_sf"/>
</dbReference>
<dbReference type="PANTHER" id="PTHR47666:SF3">
    <property type="entry name" value="TBC1 DOMAIN FAMILY MEMBER 9"/>
    <property type="match status" value="1"/>
</dbReference>
<dbReference type="Proteomes" id="UP000472262">
    <property type="component" value="Unassembled WGS sequence"/>
</dbReference>
<dbReference type="SUPFAM" id="SSF47923">
    <property type="entry name" value="Ypt/Rab-GAP domain of gyp1p"/>
    <property type="match status" value="2"/>
</dbReference>
<keyword evidence="1" id="KW-0343">GTPase activation</keyword>
<evidence type="ECO:0000313" key="7">
    <source>
        <dbReference type="Ensembl" id="ENSSGRP00000090872.1"/>
    </source>
</evidence>
<evidence type="ECO:0000259" key="6">
    <source>
        <dbReference type="PROSITE" id="PS50222"/>
    </source>
</evidence>
<dbReference type="FunFam" id="2.30.29.30:FF:000013">
    <property type="entry name" value="Putative TBC1 domain family member 8B"/>
    <property type="match status" value="1"/>
</dbReference>
<dbReference type="InterPro" id="IPR011992">
    <property type="entry name" value="EF-hand-dom_pair"/>
</dbReference>
<dbReference type="Gene3D" id="2.30.29.30">
    <property type="entry name" value="Pleckstrin-homology domain (PH domain)/Phosphotyrosine-binding domain (PTB)"/>
    <property type="match status" value="2"/>
</dbReference>
<dbReference type="PANTHER" id="PTHR47666">
    <property type="entry name" value="PROTEIN VASCULAR ASSOCIATED DEATH 1, CHLOROPLASTIC"/>
    <property type="match status" value="1"/>
</dbReference>
<dbReference type="Gene3D" id="1.10.238.10">
    <property type="entry name" value="EF-hand"/>
    <property type="match status" value="1"/>
</dbReference>
<evidence type="ECO:0000256" key="2">
    <source>
        <dbReference type="ARBA" id="ARBA00022737"/>
    </source>
</evidence>
<dbReference type="Pfam" id="PF02893">
    <property type="entry name" value="GRAM"/>
    <property type="match status" value="2"/>
</dbReference>
<feature type="compositionally biased region" description="Basic and acidic residues" evidence="4">
    <location>
        <begin position="906"/>
        <end position="915"/>
    </location>
</feature>
<reference evidence="7" key="1">
    <citation type="submission" date="2025-08" db="UniProtKB">
        <authorList>
            <consortium name="Ensembl"/>
        </authorList>
    </citation>
    <scope>IDENTIFICATION</scope>
</reference>